<dbReference type="EMBL" id="DS028096">
    <property type="protein sequence ID" value="KMP05901.1"/>
    <property type="molecule type" value="Genomic_DNA"/>
</dbReference>
<reference evidence="3" key="1">
    <citation type="journal article" date="2010" name="Genome Res.">
        <title>Population genomic sequencing of Coccidioides fungi reveals recent hybridization and transposon control.</title>
        <authorList>
            <person name="Neafsey D.E."/>
            <person name="Barker B.M."/>
            <person name="Sharpton T.J."/>
            <person name="Stajich J.E."/>
            <person name="Park D.J."/>
            <person name="Whiston E."/>
            <person name="Hung C.-Y."/>
            <person name="McMahan C."/>
            <person name="White J."/>
            <person name="Sykes S."/>
            <person name="Heiman D."/>
            <person name="Young S."/>
            <person name="Zeng Q."/>
            <person name="Abouelleil A."/>
            <person name="Aftuck L."/>
            <person name="Bessette D."/>
            <person name="Brown A."/>
            <person name="FitzGerald M."/>
            <person name="Lui A."/>
            <person name="Macdonald J.P."/>
            <person name="Priest M."/>
            <person name="Orbach M.J."/>
            <person name="Galgiani J.N."/>
            <person name="Kirkland T.N."/>
            <person name="Cole G.T."/>
            <person name="Birren B.W."/>
            <person name="Henn M.R."/>
            <person name="Taylor J.W."/>
            <person name="Rounsley S.D."/>
        </authorList>
    </citation>
    <scope>NUCLEOTIDE SEQUENCE [LARGE SCALE GENOMIC DNA]</scope>
    <source>
        <strain evidence="3">RMSCC 2394</strain>
    </source>
</reference>
<proteinExistence type="predicted"/>
<dbReference type="AlphaFoldDB" id="A0A0J6YAZ6"/>
<evidence type="ECO:0000313" key="2">
    <source>
        <dbReference type="EMBL" id="KMP05901.1"/>
    </source>
</evidence>
<feature type="compositionally biased region" description="Basic and acidic residues" evidence="1">
    <location>
        <begin position="72"/>
        <end position="86"/>
    </location>
</feature>
<evidence type="ECO:0000313" key="3">
    <source>
        <dbReference type="Proteomes" id="UP000054565"/>
    </source>
</evidence>
<feature type="region of interest" description="Disordered" evidence="1">
    <location>
        <begin position="1"/>
        <end position="128"/>
    </location>
</feature>
<sequence length="128" mass="14359">MALFSTGAEMGPRDPAIRPWDLGVETSEDSFGAAAEIASRLEGTGTKREEAANRAEEETDEEAEEAEEAETTAEREETERPERPESEREETEEESRPDEDEVEEERESEVPEGRRAERTTDEPAAEND</sequence>
<feature type="compositionally biased region" description="Acidic residues" evidence="1">
    <location>
        <begin position="57"/>
        <end position="71"/>
    </location>
</feature>
<feature type="compositionally biased region" description="Basic and acidic residues" evidence="1">
    <location>
        <begin position="108"/>
        <end position="121"/>
    </location>
</feature>
<organism evidence="2 3">
    <name type="scientific">Coccidioides immitis RMSCC 2394</name>
    <dbReference type="NCBI Taxonomy" id="404692"/>
    <lineage>
        <taxon>Eukaryota</taxon>
        <taxon>Fungi</taxon>
        <taxon>Dikarya</taxon>
        <taxon>Ascomycota</taxon>
        <taxon>Pezizomycotina</taxon>
        <taxon>Eurotiomycetes</taxon>
        <taxon>Eurotiomycetidae</taxon>
        <taxon>Onygenales</taxon>
        <taxon>Onygenaceae</taxon>
        <taxon>Coccidioides</taxon>
    </lineage>
</organism>
<gene>
    <name evidence="2" type="ORF">CIRG_05582</name>
</gene>
<feature type="compositionally biased region" description="Acidic residues" evidence="1">
    <location>
        <begin position="87"/>
        <end position="107"/>
    </location>
</feature>
<dbReference type="Proteomes" id="UP000054565">
    <property type="component" value="Unassembled WGS sequence"/>
</dbReference>
<accession>A0A0J6YAZ6</accession>
<name>A0A0J6YAZ6_COCIT</name>
<protein>
    <submittedName>
        <fullName evidence="2">Uncharacterized protein</fullName>
    </submittedName>
</protein>
<feature type="compositionally biased region" description="Basic and acidic residues" evidence="1">
    <location>
        <begin position="45"/>
        <end position="56"/>
    </location>
</feature>
<evidence type="ECO:0000256" key="1">
    <source>
        <dbReference type="SAM" id="MobiDB-lite"/>
    </source>
</evidence>